<keyword evidence="2" id="KW-0238">DNA-binding</keyword>
<evidence type="ECO:0000259" key="4">
    <source>
        <dbReference type="PROSITE" id="PS51000"/>
    </source>
</evidence>
<name>A0A926EQR8_9FIRM</name>
<dbReference type="Pfam" id="PF08220">
    <property type="entry name" value="HTH_DeoR"/>
    <property type="match status" value="1"/>
</dbReference>
<dbReference type="SMART" id="SM00420">
    <property type="entry name" value="HTH_DEOR"/>
    <property type="match status" value="1"/>
</dbReference>
<evidence type="ECO:0000256" key="2">
    <source>
        <dbReference type="ARBA" id="ARBA00023125"/>
    </source>
</evidence>
<dbReference type="Pfam" id="PF00455">
    <property type="entry name" value="DeoRC"/>
    <property type="match status" value="1"/>
</dbReference>
<dbReference type="GO" id="GO:0003700">
    <property type="term" value="F:DNA-binding transcription factor activity"/>
    <property type="evidence" value="ECO:0007669"/>
    <property type="project" value="InterPro"/>
</dbReference>
<dbReference type="SUPFAM" id="SSF46785">
    <property type="entry name" value="Winged helix' DNA-binding domain"/>
    <property type="match status" value="1"/>
</dbReference>
<evidence type="ECO:0000313" key="6">
    <source>
        <dbReference type="Proteomes" id="UP000623678"/>
    </source>
</evidence>
<dbReference type="EMBL" id="JACRTD010000006">
    <property type="protein sequence ID" value="MBC8585692.1"/>
    <property type="molecule type" value="Genomic_DNA"/>
</dbReference>
<comment type="caution">
    <text evidence="5">The sequence shown here is derived from an EMBL/GenBank/DDBJ whole genome shotgun (WGS) entry which is preliminary data.</text>
</comment>
<dbReference type="SUPFAM" id="SSF100950">
    <property type="entry name" value="NagB/RpiA/CoA transferase-like"/>
    <property type="match status" value="1"/>
</dbReference>
<organism evidence="5 6">
    <name type="scientific">Youxingia wuxianensis</name>
    <dbReference type="NCBI Taxonomy" id="2763678"/>
    <lineage>
        <taxon>Bacteria</taxon>
        <taxon>Bacillati</taxon>
        <taxon>Bacillota</taxon>
        <taxon>Clostridia</taxon>
        <taxon>Eubacteriales</taxon>
        <taxon>Oscillospiraceae</taxon>
        <taxon>Youxingia</taxon>
    </lineage>
</organism>
<gene>
    <name evidence="5" type="ORF">H8705_08860</name>
</gene>
<keyword evidence="1" id="KW-0805">Transcription regulation</keyword>
<evidence type="ECO:0000256" key="1">
    <source>
        <dbReference type="ARBA" id="ARBA00023015"/>
    </source>
</evidence>
<dbReference type="Proteomes" id="UP000623678">
    <property type="component" value="Unassembled WGS sequence"/>
</dbReference>
<evidence type="ECO:0000313" key="5">
    <source>
        <dbReference type="EMBL" id="MBC8585692.1"/>
    </source>
</evidence>
<protein>
    <submittedName>
        <fullName evidence="5">DeoR/GlpR transcriptional regulator</fullName>
    </submittedName>
</protein>
<evidence type="ECO:0000256" key="3">
    <source>
        <dbReference type="ARBA" id="ARBA00023163"/>
    </source>
</evidence>
<dbReference type="AlphaFoldDB" id="A0A926EQR8"/>
<dbReference type="GO" id="GO:0003677">
    <property type="term" value="F:DNA binding"/>
    <property type="evidence" value="ECO:0007669"/>
    <property type="project" value="UniProtKB-KW"/>
</dbReference>
<dbReference type="InterPro" id="IPR050313">
    <property type="entry name" value="Carb_Metab_HTH_regulators"/>
</dbReference>
<dbReference type="RefSeq" id="WP_262395414.1">
    <property type="nucleotide sequence ID" value="NZ_JACRTD010000006.1"/>
</dbReference>
<dbReference type="InterPro" id="IPR036390">
    <property type="entry name" value="WH_DNA-bd_sf"/>
</dbReference>
<reference evidence="5" key="1">
    <citation type="submission" date="2020-08" db="EMBL/GenBank/DDBJ databases">
        <title>Genome public.</title>
        <authorList>
            <person name="Liu C."/>
            <person name="Sun Q."/>
        </authorList>
    </citation>
    <scope>NUCLEOTIDE SEQUENCE</scope>
    <source>
        <strain evidence="5">NSJ-64</strain>
    </source>
</reference>
<feature type="domain" description="HTH deoR-type" evidence="4">
    <location>
        <begin position="2"/>
        <end position="57"/>
    </location>
</feature>
<keyword evidence="6" id="KW-1185">Reference proteome</keyword>
<dbReference type="PRINTS" id="PR00037">
    <property type="entry name" value="HTHLACR"/>
</dbReference>
<proteinExistence type="predicted"/>
<dbReference type="InterPro" id="IPR036388">
    <property type="entry name" value="WH-like_DNA-bd_sf"/>
</dbReference>
<dbReference type="InterPro" id="IPR001034">
    <property type="entry name" value="DeoR_HTH"/>
</dbReference>
<dbReference type="InterPro" id="IPR018356">
    <property type="entry name" value="Tscrpt_reg_HTH_DeoR_CS"/>
</dbReference>
<sequence length="252" mass="28380">MRVKRIEQIEDYINLHKTVTIDNLCEVFHVSRNTIRRDLDTLSAKGVVNKIYGGVTSNKTQETIPFEERNIKNMDMKNRIARKAAEFIDNDDTLFIDSGTTATTLFNQLSEKKRLTLFTNNLEIVVKSIYANDFHVVSTGGALARNTYSTVGPDAARLLERYNIKKAFMSATGLSIGSGLTNSSQGEYEVKKAIISRCHKVYMLIDSSKFGDVSLMTFGRIEDADVIITDKAPSQEYLDYFREHGVELVIAD</sequence>
<dbReference type="Gene3D" id="1.10.10.10">
    <property type="entry name" value="Winged helix-like DNA-binding domain superfamily/Winged helix DNA-binding domain"/>
    <property type="match status" value="1"/>
</dbReference>
<dbReference type="SMART" id="SM01134">
    <property type="entry name" value="DeoRC"/>
    <property type="match status" value="1"/>
</dbReference>
<dbReference type="PANTHER" id="PTHR30363:SF60">
    <property type="entry name" value="HTH-TYPE TRANSCRIPTIONAL REGULATOR IOLR"/>
    <property type="match status" value="1"/>
</dbReference>
<dbReference type="InterPro" id="IPR014036">
    <property type="entry name" value="DeoR-like_C"/>
</dbReference>
<dbReference type="PANTHER" id="PTHR30363">
    <property type="entry name" value="HTH-TYPE TRANSCRIPTIONAL REGULATOR SRLR-RELATED"/>
    <property type="match status" value="1"/>
</dbReference>
<dbReference type="InterPro" id="IPR037171">
    <property type="entry name" value="NagB/RpiA_transferase-like"/>
</dbReference>
<accession>A0A926EQR8</accession>
<keyword evidence="3" id="KW-0804">Transcription</keyword>
<dbReference type="Gene3D" id="3.40.50.1360">
    <property type="match status" value="1"/>
</dbReference>
<dbReference type="PROSITE" id="PS51000">
    <property type="entry name" value="HTH_DEOR_2"/>
    <property type="match status" value="1"/>
</dbReference>
<dbReference type="PROSITE" id="PS00894">
    <property type="entry name" value="HTH_DEOR_1"/>
    <property type="match status" value="1"/>
</dbReference>